<dbReference type="EMBL" id="JASBWV010000006">
    <property type="protein sequence ID" value="KAJ9126082.1"/>
    <property type="molecule type" value="Genomic_DNA"/>
</dbReference>
<protein>
    <submittedName>
        <fullName evidence="1">Uncharacterized protein</fullName>
    </submittedName>
</protein>
<keyword evidence="2" id="KW-1185">Reference proteome</keyword>
<gene>
    <name evidence="1" type="ORF">QFC24_002354</name>
</gene>
<reference evidence="1" key="1">
    <citation type="submission" date="2023-04" db="EMBL/GenBank/DDBJ databases">
        <title>Draft Genome sequencing of Naganishia species isolated from polar environments using Oxford Nanopore Technology.</title>
        <authorList>
            <person name="Leo P."/>
            <person name="Venkateswaran K."/>
        </authorList>
    </citation>
    <scope>NUCLEOTIDE SEQUENCE</scope>
    <source>
        <strain evidence="1">DBVPG 5303</strain>
    </source>
</reference>
<evidence type="ECO:0000313" key="1">
    <source>
        <dbReference type="EMBL" id="KAJ9126082.1"/>
    </source>
</evidence>
<comment type="caution">
    <text evidence="1">The sequence shown here is derived from an EMBL/GenBank/DDBJ whole genome shotgun (WGS) entry which is preliminary data.</text>
</comment>
<evidence type="ECO:0000313" key="2">
    <source>
        <dbReference type="Proteomes" id="UP001234202"/>
    </source>
</evidence>
<accession>A0ACC2XQ84</accession>
<organism evidence="1 2">
    <name type="scientific">Naganishia onofrii</name>
    <dbReference type="NCBI Taxonomy" id="1851511"/>
    <lineage>
        <taxon>Eukaryota</taxon>
        <taxon>Fungi</taxon>
        <taxon>Dikarya</taxon>
        <taxon>Basidiomycota</taxon>
        <taxon>Agaricomycotina</taxon>
        <taxon>Tremellomycetes</taxon>
        <taxon>Filobasidiales</taxon>
        <taxon>Filobasidiaceae</taxon>
        <taxon>Naganishia</taxon>
    </lineage>
</organism>
<proteinExistence type="predicted"/>
<name>A0ACC2XQ84_9TREE</name>
<sequence length="685" mass="74205">MATRPNCKSRPRRVSFQDTCAVIPRPEPQHNKPRLCTRTYSLCLSRRPSGDLLYDDTFIPNHPTTLTFHLPTITRAPPIVTGKRSRRSSTGGTPGFFGFKGDDKCGLKSCLHKSAHDGTEGNIYAEKTVAPRGIHPTPPIVHCQPSIPSLSLCTTSAKVLPHILSPIRHDSHTQEGTPPSPSQAPHSPSSTSSSGFGIGKMSSFVTRPFLRRSGSSTSSLLKDTSSQDCASGTRLSRSRSYSTSTTSSAATLPHPQMFRGQGRSQSFSSTITAGSDDDPNGSKVEVLPVLREVARHPGCIEEDVIEEEAVDDTEVDDIVSNSQTADHQPQQALFSAEPTEIPGSSPVLPIHDCCESCTRNTLLGMKEDYVPPFSESAIRKIQREREEHEQNMQVVADAAAAAGAALAAGARIKEEEEEENVQPKRIWDGKEWVLETSDLPSTEQRSSRSNSAIHDEVNKDEVDSHADSRPTGTGSASGSRRGSGLFDTDKAKSMMVDEVEYVRRMRGQVSNSNIRPEAAGMGKSSGDSRSSVDAGQTGITREDSRATAETSSPDHGVWITSKPISPIRSSPRSPRVESTDYLTAKAHSVTSPEATTETLHNTQQAPPFHRTESQAREAEAQLVRLALQQEAEATRNSRMTTATTEKDAARTGLHSVSEASPTSPTTTESKRKKWYKIPLPSPLAV</sequence>
<dbReference type="Proteomes" id="UP001234202">
    <property type="component" value="Unassembled WGS sequence"/>
</dbReference>